<evidence type="ECO:0000259" key="4">
    <source>
        <dbReference type="SMART" id="SM00560"/>
    </source>
</evidence>
<comment type="caution">
    <text evidence="5">The sequence shown here is derived from an EMBL/GenBank/DDBJ whole genome shotgun (WGS) entry which is preliminary data.</text>
</comment>
<feature type="domain" description="LamG-like jellyroll fold" evidence="4">
    <location>
        <begin position="449"/>
        <end position="576"/>
    </location>
</feature>
<sequence>MLGLSSSIIVVVVLVLFIGGKNALAAWFDEAWAFRRRIPVTNNTTAETNVYITIANVDTSDTAKFQADCGDIRFTKENGQLLDYYIVSGCGTATTTLHVQFDTLIAGLQDIYMYYGNPSAANGFAGSDFSTQASNYSVGSLATEEKSPGPVAYWKFDEGYGAVANNSTAQTGINGTITGATWQTEDKCINGKCLYFTSTNNVSVPDAPNNSLDFGTDSFTISAWVRTGNSAENKNLIRKGAGAGLSGWRFGLSNGVPHFLIGGPSNFTENTLGSTSIADNKWHQLIIVYNRGGNAVGYVDGKQVGTRDISAVTGVVDNSSAITIGNTFATFTGFLDDIRMYNYARSAAQIKADYASRGSSKGGAAVLGGDSDKWLSDGLVGYWKMDEASWTNDCTATSVTDSSGNGNNGKSCPATTGPTGGAAGKFGNAGFFDGMDDYVSAPLNGTTYTEFTYGFWFNTASVTGTTGILQWANALSSGSPMIYVRRNTSNISIYNSGAYSNSIPISANTWYRFDATYKDGVTNLYLNGQLGTTFTRTLTSTYQNNGTTIYAGNGFDGYFNGSIDEVRIYNRALSPKEVRDLYSGNGLSGTLGANSSPGSDDPTWSTGKFGGALTYDGSNDLTNIGNISSKLNITSATPPSFTLGAWFKPQSGGNDLSGIKLSSSIQSARLFYRPATTQFCMQMKSTTGSLICTGSSTITEGNWYHVEAVYESSNTSLYIYLNGVLKASGGATDVNLSTGDNIMVIGNAQAAFKGSIDDVRIYNYTRTAKQVVEDMNAGHPAPGSPVGSAVGYWKFDEGDGTTAYDSSPIANNGTFGASPRVPTWTNNGKFGKALNFDASTPANGDVVNLTDNTAYQTTTGLTLSTWVNPSTATGNSTEWIIARAIGVSPWDDYNLTRLSTGAFRFQVRLASGLIPASTATGFLSTNTWYHLAGTYDASTGNAYIYVNGVRRGSGTGTG</sequence>
<keyword evidence="1" id="KW-0732">Signal</keyword>
<dbReference type="SMART" id="SM00560">
    <property type="entry name" value="LamGL"/>
    <property type="match status" value="3"/>
</dbReference>
<dbReference type="Gene3D" id="2.60.120.200">
    <property type="match status" value="4"/>
</dbReference>
<dbReference type="Pfam" id="PF10102">
    <property type="entry name" value="DUF2341"/>
    <property type="match status" value="1"/>
</dbReference>
<dbReference type="InterPro" id="IPR018765">
    <property type="entry name" value="DUF2341"/>
</dbReference>
<feature type="domain" description="LamG-like jellyroll fold" evidence="4">
    <location>
        <begin position="217"/>
        <end position="348"/>
    </location>
</feature>
<dbReference type="PANTHER" id="PTHR47635">
    <property type="entry name" value="CUB DOMAIN-CONTAINING PROTEIN"/>
    <property type="match status" value="1"/>
</dbReference>
<feature type="region of interest" description="Disordered" evidence="3">
    <location>
        <begin position="398"/>
        <end position="417"/>
    </location>
</feature>
<dbReference type="EMBL" id="LCLV01000012">
    <property type="protein sequence ID" value="KKU23324.1"/>
    <property type="molecule type" value="Genomic_DNA"/>
</dbReference>
<dbReference type="InterPro" id="IPR013320">
    <property type="entry name" value="ConA-like_dom_sf"/>
</dbReference>
<dbReference type="Proteomes" id="UP000034643">
    <property type="component" value="Unassembled WGS sequence"/>
</dbReference>
<feature type="domain" description="LamG-like jellyroll fold" evidence="4">
    <location>
        <begin position="639"/>
        <end position="769"/>
    </location>
</feature>
<organism evidence="5 6">
    <name type="scientific">Candidatus Woesebacteria bacterium GW2011_GWF1_46_13</name>
    <dbReference type="NCBI Taxonomy" id="1618602"/>
    <lineage>
        <taxon>Bacteria</taxon>
        <taxon>Candidatus Woeseibacteriota</taxon>
    </lineage>
</organism>
<feature type="compositionally biased region" description="Polar residues" evidence="3">
    <location>
        <begin position="398"/>
        <end position="410"/>
    </location>
</feature>
<evidence type="ECO:0000313" key="6">
    <source>
        <dbReference type="Proteomes" id="UP000034643"/>
    </source>
</evidence>
<keyword evidence="2" id="KW-1015">Disulfide bond</keyword>
<evidence type="ECO:0000256" key="2">
    <source>
        <dbReference type="ARBA" id="ARBA00023157"/>
    </source>
</evidence>
<dbReference type="SUPFAM" id="SSF49899">
    <property type="entry name" value="Concanavalin A-like lectins/glucanases"/>
    <property type="match status" value="4"/>
</dbReference>
<name>A0A0G1NRN6_9BACT</name>
<accession>A0A0G1NRN6</accession>
<evidence type="ECO:0000256" key="1">
    <source>
        <dbReference type="ARBA" id="ARBA00022729"/>
    </source>
</evidence>
<evidence type="ECO:0000313" key="5">
    <source>
        <dbReference type="EMBL" id="KKU23324.1"/>
    </source>
</evidence>
<evidence type="ECO:0000256" key="3">
    <source>
        <dbReference type="SAM" id="MobiDB-lite"/>
    </source>
</evidence>
<dbReference type="InterPro" id="IPR006558">
    <property type="entry name" value="LamG-like"/>
</dbReference>
<dbReference type="AlphaFoldDB" id="A0A0G1NRN6"/>
<proteinExistence type="predicted"/>
<feature type="non-terminal residue" evidence="5">
    <location>
        <position position="958"/>
    </location>
</feature>
<gene>
    <name evidence="5" type="ORF">UX34_C0012G0003</name>
</gene>
<reference evidence="5 6" key="1">
    <citation type="journal article" date="2015" name="Nature">
        <title>rRNA introns, odd ribosomes, and small enigmatic genomes across a large radiation of phyla.</title>
        <authorList>
            <person name="Brown C.T."/>
            <person name="Hug L.A."/>
            <person name="Thomas B.C."/>
            <person name="Sharon I."/>
            <person name="Castelle C.J."/>
            <person name="Singh A."/>
            <person name="Wilkins M.J."/>
            <person name="Williams K.H."/>
            <person name="Banfield J.F."/>
        </authorList>
    </citation>
    <scope>NUCLEOTIDE SEQUENCE [LARGE SCALE GENOMIC DNA]</scope>
</reference>
<protein>
    <recommendedName>
        <fullName evidence="4">LamG-like jellyroll fold domain-containing protein</fullName>
    </recommendedName>
</protein>
<dbReference type="PANTHER" id="PTHR47635:SF2">
    <property type="entry name" value="LAMG-LIKE JELLYROLL FOLD DOMAIN-CONTAINING PROTEIN"/>
    <property type="match status" value="1"/>
</dbReference>
<dbReference type="Pfam" id="PF13385">
    <property type="entry name" value="Laminin_G_3"/>
    <property type="match status" value="4"/>
</dbReference>